<gene>
    <name evidence="2" type="ORF">ACFOUW_16665</name>
</gene>
<sequence length="629" mass="67649">MRAQTLPAEELEILLVGPDQPVSAPWDEAWDAGVAAATGEYVQLVEPGATLPREALAKLYELGHRNLADLVIGKQSSPDPIEGASLVHGVRDKVTIHDFPLYEIVSSGQLFRKAFLDEQRLRCGSAGRPLAHQIFLLRSYFAAQIVSLLGDFVCYQAPARPVVPAVDALEHTAGLRELVEVVESRTHPNDLRLAVLRRIYRAELLGRIPPIQEGNDALLAELQRAATELFPAELTGALPAISRMRSDLLRATRLDALIELGRRAASVDAHATLSDLEWVDGKLELTLSAVLTQGTDGVPLGLLRRGGQYFVDPEFSAGLLDWEAGEVTKELSGFRVDITLRNAESGADWTVPAKLELHVDEGESAGDGTRCAVTFRGKATLDPERVAGKRVLPPGSWDLWVQVRMLGLDRRVRLGASSSDTLAAKLLPAALGRPAQVVIPFFTGGGGLSVDVGRHALGLAQALSHAHAIPGPGNGRRLELGLPVVSRRGSGSLPAQVVIRDDGSRATSVMLPARLESAGPRARLIADLGADSPGPLLRLRPGKWQVIGLLDGELGPEVPLGKLEVDQRSRAYLVGGDRIGLVTDLSRRAARAAIARPGLKRLGVRVVDRLPSNWRHRIRAAVQRARAAV</sequence>
<keyword evidence="3" id="KW-1185">Reference proteome</keyword>
<dbReference type="EMBL" id="JBHRZH010000015">
    <property type="protein sequence ID" value="MFC3762476.1"/>
    <property type="molecule type" value="Genomic_DNA"/>
</dbReference>
<reference evidence="3" key="1">
    <citation type="journal article" date="2019" name="Int. J. Syst. Evol. Microbiol.">
        <title>The Global Catalogue of Microorganisms (GCM) 10K type strain sequencing project: providing services to taxonomists for standard genome sequencing and annotation.</title>
        <authorList>
            <consortium name="The Broad Institute Genomics Platform"/>
            <consortium name="The Broad Institute Genome Sequencing Center for Infectious Disease"/>
            <person name="Wu L."/>
            <person name="Ma J."/>
        </authorList>
    </citation>
    <scope>NUCLEOTIDE SEQUENCE [LARGE SCALE GENOMIC DNA]</scope>
    <source>
        <strain evidence="3">CGMCC 4.7241</strain>
    </source>
</reference>
<dbReference type="Pfam" id="PF22181">
    <property type="entry name" value="TarS_linker"/>
    <property type="match status" value="1"/>
</dbReference>
<dbReference type="InterPro" id="IPR054028">
    <property type="entry name" value="TarS/TarP_linker"/>
</dbReference>
<dbReference type="Proteomes" id="UP001595699">
    <property type="component" value="Unassembled WGS sequence"/>
</dbReference>
<comment type="caution">
    <text evidence="2">The sequence shown here is derived from an EMBL/GenBank/DDBJ whole genome shotgun (WGS) entry which is preliminary data.</text>
</comment>
<evidence type="ECO:0000259" key="1">
    <source>
        <dbReference type="Pfam" id="PF22181"/>
    </source>
</evidence>
<organism evidence="2 3">
    <name type="scientific">Tenggerimyces flavus</name>
    <dbReference type="NCBI Taxonomy" id="1708749"/>
    <lineage>
        <taxon>Bacteria</taxon>
        <taxon>Bacillati</taxon>
        <taxon>Actinomycetota</taxon>
        <taxon>Actinomycetes</taxon>
        <taxon>Propionibacteriales</taxon>
        <taxon>Nocardioidaceae</taxon>
        <taxon>Tenggerimyces</taxon>
    </lineage>
</organism>
<protein>
    <recommendedName>
        <fullName evidence="1">TarS/TarP linker domain-containing protein</fullName>
    </recommendedName>
</protein>
<proteinExistence type="predicted"/>
<evidence type="ECO:0000313" key="3">
    <source>
        <dbReference type="Proteomes" id="UP001595699"/>
    </source>
</evidence>
<name>A0ABV7YAZ7_9ACTN</name>
<dbReference type="RefSeq" id="WP_205118770.1">
    <property type="nucleotide sequence ID" value="NZ_JAFBCM010000001.1"/>
</dbReference>
<evidence type="ECO:0000313" key="2">
    <source>
        <dbReference type="EMBL" id="MFC3762476.1"/>
    </source>
</evidence>
<feature type="domain" description="TarS/TarP linker" evidence="1">
    <location>
        <begin position="172"/>
        <end position="260"/>
    </location>
</feature>
<accession>A0ABV7YAZ7</accession>